<evidence type="ECO:0000256" key="3">
    <source>
        <dbReference type="ARBA" id="ARBA00023163"/>
    </source>
</evidence>
<organism evidence="5 6">
    <name type="scientific">Corynebacterium freneyi DNF00450</name>
    <dbReference type="NCBI Taxonomy" id="1287475"/>
    <lineage>
        <taxon>Bacteria</taxon>
        <taxon>Bacillati</taxon>
        <taxon>Actinomycetota</taxon>
        <taxon>Actinomycetes</taxon>
        <taxon>Mycobacteriales</taxon>
        <taxon>Corynebacteriaceae</taxon>
        <taxon>Corynebacterium</taxon>
    </lineage>
</organism>
<dbReference type="AlphaFoldDB" id="A0A095ZD54"/>
<reference evidence="5 6" key="1">
    <citation type="submission" date="2014-07" db="EMBL/GenBank/DDBJ databases">
        <authorList>
            <person name="McCorrison J."/>
            <person name="Sanka R."/>
            <person name="Torralba M."/>
            <person name="Gillis M."/>
            <person name="Haft D.H."/>
            <person name="Methe B."/>
            <person name="Sutton G."/>
            <person name="Nelson K.E."/>
        </authorList>
    </citation>
    <scope>NUCLEOTIDE SEQUENCE [LARGE SCALE GENOMIC DNA]</scope>
    <source>
        <strain evidence="5 6">DNF00450</strain>
    </source>
</reference>
<evidence type="ECO:0000256" key="2">
    <source>
        <dbReference type="ARBA" id="ARBA00023125"/>
    </source>
</evidence>
<dbReference type="PROSITE" id="PS50987">
    <property type="entry name" value="HTH_ARSR_2"/>
    <property type="match status" value="1"/>
</dbReference>
<keyword evidence="2" id="KW-0238">DNA-binding</keyword>
<protein>
    <submittedName>
        <fullName evidence="5">ArsR family transcriptional regulator</fullName>
    </submittedName>
</protein>
<dbReference type="NCBIfam" id="NF033788">
    <property type="entry name" value="HTH_metalloreg"/>
    <property type="match status" value="1"/>
</dbReference>
<evidence type="ECO:0000313" key="5">
    <source>
        <dbReference type="EMBL" id="KGF16627.1"/>
    </source>
</evidence>
<dbReference type="PANTHER" id="PTHR33154:SF18">
    <property type="entry name" value="ARSENICAL RESISTANCE OPERON REPRESSOR"/>
    <property type="match status" value="1"/>
</dbReference>
<dbReference type="InterPro" id="IPR036388">
    <property type="entry name" value="WH-like_DNA-bd_sf"/>
</dbReference>
<proteinExistence type="predicted"/>
<dbReference type="PRINTS" id="PR00778">
    <property type="entry name" value="HTHARSR"/>
</dbReference>
<dbReference type="eggNOG" id="COG0640">
    <property type="taxonomic scope" value="Bacteria"/>
</dbReference>
<dbReference type="InterPro" id="IPR001845">
    <property type="entry name" value="HTH_ArsR_DNA-bd_dom"/>
</dbReference>
<dbReference type="SMART" id="SM00418">
    <property type="entry name" value="HTH_ARSR"/>
    <property type="match status" value="1"/>
</dbReference>
<name>A0A095ZD54_9CORY</name>
<dbReference type="Gene3D" id="1.10.10.10">
    <property type="entry name" value="Winged helix-like DNA-binding domain superfamily/Winged helix DNA-binding domain"/>
    <property type="match status" value="1"/>
</dbReference>
<dbReference type="PANTHER" id="PTHR33154">
    <property type="entry name" value="TRANSCRIPTIONAL REGULATOR, ARSR FAMILY"/>
    <property type="match status" value="1"/>
</dbReference>
<comment type="caution">
    <text evidence="5">The sequence shown here is derived from an EMBL/GenBank/DDBJ whole genome shotgun (WGS) entry which is preliminary data.</text>
</comment>
<dbReference type="Pfam" id="PF01022">
    <property type="entry name" value="HTH_5"/>
    <property type="match status" value="1"/>
</dbReference>
<evidence type="ECO:0000313" key="6">
    <source>
        <dbReference type="Proteomes" id="UP000029548"/>
    </source>
</evidence>
<keyword evidence="1" id="KW-0805">Transcription regulation</keyword>
<dbReference type="EMBL" id="JRNE01000052">
    <property type="protein sequence ID" value="KGF16627.1"/>
    <property type="molecule type" value="Genomic_DNA"/>
</dbReference>
<dbReference type="GO" id="GO:0003700">
    <property type="term" value="F:DNA-binding transcription factor activity"/>
    <property type="evidence" value="ECO:0007669"/>
    <property type="project" value="InterPro"/>
</dbReference>
<dbReference type="InterPro" id="IPR036390">
    <property type="entry name" value="WH_DNA-bd_sf"/>
</dbReference>
<keyword evidence="3" id="KW-0804">Transcription</keyword>
<evidence type="ECO:0000256" key="1">
    <source>
        <dbReference type="ARBA" id="ARBA00023015"/>
    </source>
</evidence>
<dbReference type="GO" id="GO:0003677">
    <property type="term" value="F:DNA binding"/>
    <property type="evidence" value="ECO:0007669"/>
    <property type="project" value="UniProtKB-KW"/>
</dbReference>
<accession>A0A095ZD54</accession>
<dbReference type="InterPro" id="IPR051081">
    <property type="entry name" value="HTH_MetalResp_TranReg"/>
</dbReference>
<gene>
    <name evidence="5" type="ORF">HMPREF1650_06875</name>
</gene>
<dbReference type="InterPro" id="IPR011991">
    <property type="entry name" value="ArsR-like_HTH"/>
</dbReference>
<feature type="domain" description="HTH arsR-type" evidence="4">
    <location>
        <begin position="27"/>
        <end position="119"/>
    </location>
</feature>
<dbReference type="Proteomes" id="UP000029548">
    <property type="component" value="Unassembled WGS sequence"/>
</dbReference>
<sequence>MAGTPTTHRILPLADPTACCSLGSGPLTPDEAERYAALFRVLADPARLRILSKLAAEGCGPITVGELTGRLGLSQPTVSHHLKKLSDAGLLEKSRSGRTVTHVVRPELFAELRTVLQMD</sequence>
<evidence type="ECO:0000259" key="4">
    <source>
        <dbReference type="PROSITE" id="PS50987"/>
    </source>
</evidence>
<dbReference type="RefSeq" id="WP_035122184.1">
    <property type="nucleotide sequence ID" value="NZ_JRNE01000052.1"/>
</dbReference>
<dbReference type="SUPFAM" id="SSF46785">
    <property type="entry name" value="Winged helix' DNA-binding domain"/>
    <property type="match status" value="1"/>
</dbReference>
<dbReference type="CDD" id="cd00090">
    <property type="entry name" value="HTH_ARSR"/>
    <property type="match status" value="1"/>
</dbReference>